<organism evidence="1 2">
    <name type="scientific">Zobellia amurskyensis</name>
    <dbReference type="NCBI Taxonomy" id="248905"/>
    <lineage>
        <taxon>Bacteria</taxon>
        <taxon>Pseudomonadati</taxon>
        <taxon>Bacteroidota</taxon>
        <taxon>Flavobacteriia</taxon>
        <taxon>Flavobacteriales</taxon>
        <taxon>Flavobacteriaceae</taxon>
        <taxon>Zobellia</taxon>
    </lineage>
</organism>
<name>A0A7X2ZSB4_9FLAO</name>
<sequence length="109" mass="13541">MILVFKHFFYKNYVGLSLWPFIILKHDELKEDIVLINHEKIHLKQQQELLIVFFYFFYISEWLLRTAIYFDSYKAYQNISFEREAYSNEKNLNYTSERKPFSFIKYLTK</sequence>
<dbReference type="Proteomes" id="UP000540519">
    <property type="component" value="Unassembled WGS sequence"/>
</dbReference>
<evidence type="ECO:0008006" key="3">
    <source>
        <dbReference type="Google" id="ProtNLM"/>
    </source>
</evidence>
<gene>
    <name evidence="1" type="ORF">D9O36_06510</name>
</gene>
<accession>A0A7X2ZSB4</accession>
<evidence type="ECO:0000313" key="1">
    <source>
        <dbReference type="EMBL" id="MUH35485.1"/>
    </source>
</evidence>
<reference evidence="1 2" key="1">
    <citation type="journal article" date="2019" name="Mar. Drugs">
        <title>Comparative Genomics and CAZyme Genome Repertoires of Marine Zobellia amurskyensis KMM 3526(T) and Zobellia laminariae KMM 3676(T).</title>
        <authorList>
            <person name="Chernysheva N."/>
            <person name="Bystritskaya E."/>
            <person name="Stenkova A."/>
            <person name="Golovkin I."/>
            <person name="Nedashkovskaya O."/>
            <person name="Isaeva M."/>
        </authorList>
    </citation>
    <scope>NUCLEOTIDE SEQUENCE [LARGE SCALE GENOMIC DNA]</scope>
    <source>
        <strain evidence="1 2">KMM 3526</strain>
    </source>
</reference>
<keyword evidence="2" id="KW-1185">Reference proteome</keyword>
<proteinExistence type="predicted"/>
<evidence type="ECO:0000313" key="2">
    <source>
        <dbReference type="Proteomes" id="UP000540519"/>
    </source>
</evidence>
<dbReference type="AlphaFoldDB" id="A0A7X2ZSB4"/>
<dbReference type="OrthoDB" id="1027344at2"/>
<protein>
    <recommendedName>
        <fullName evidence="3">BlaR1 peptidase M56</fullName>
    </recommendedName>
</protein>
<dbReference type="RefSeq" id="WP_038235428.1">
    <property type="nucleotide sequence ID" value="NZ_RCNR01000009.1"/>
</dbReference>
<comment type="caution">
    <text evidence="1">The sequence shown here is derived from an EMBL/GenBank/DDBJ whole genome shotgun (WGS) entry which is preliminary data.</text>
</comment>
<dbReference type="EMBL" id="RCNR01000009">
    <property type="protein sequence ID" value="MUH35485.1"/>
    <property type="molecule type" value="Genomic_DNA"/>
</dbReference>